<reference evidence="1" key="2">
    <citation type="journal article" date="2007" name="Science">
        <title>Draft genome sequence of the sexually transmitted pathogen Trichomonas vaginalis.</title>
        <authorList>
            <person name="Carlton J.M."/>
            <person name="Hirt R.P."/>
            <person name="Silva J.C."/>
            <person name="Delcher A.L."/>
            <person name="Schatz M."/>
            <person name="Zhao Q."/>
            <person name="Wortman J.R."/>
            <person name="Bidwell S.L."/>
            <person name="Alsmark U.C.M."/>
            <person name="Besteiro S."/>
            <person name="Sicheritz-Ponten T."/>
            <person name="Noel C.J."/>
            <person name="Dacks J.B."/>
            <person name="Foster P.G."/>
            <person name="Simillion C."/>
            <person name="Van de Peer Y."/>
            <person name="Miranda-Saavedra D."/>
            <person name="Barton G.J."/>
            <person name="Westrop G.D."/>
            <person name="Mueller S."/>
            <person name="Dessi D."/>
            <person name="Fiori P.L."/>
            <person name="Ren Q."/>
            <person name="Paulsen I."/>
            <person name="Zhang H."/>
            <person name="Bastida-Corcuera F.D."/>
            <person name="Simoes-Barbosa A."/>
            <person name="Brown M.T."/>
            <person name="Hayes R.D."/>
            <person name="Mukherjee M."/>
            <person name="Okumura C.Y."/>
            <person name="Schneider R."/>
            <person name="Smith A.J."/>
            <person name="Vanacova S."/>
            <person name="Villalvazo M."/>
            <person name="Haas B.J."/>
            <person name="Pertea M."/>
            <person name="Feldblyum T.V."/>
            <person name="Utterback T.R."/>
            <person name="Shu C.L."/>
            <person name="Osoegawa K."/>
            <person name="de Jong P.J."/>
            <person name="Hrdy I."/>
            <person name="Horvathova L."/>
            <person name="Zubacova Z."/>
            <person name="Dolezal P."/>
            <person name="Malik S.B."/>
            <person name="Logsdon J.M. Jr."/>
            <person name="Henze K."/>
            <person name="Gupta A."/>
            <person name="Wang C.C."/>
            <person name="Dunne R.L."/>
            <person name="Upcroft J.A."/>
            <person name="Upcroft P."/>
            <person name="White O."/>
            <person name="Salzberg S.L."/>
            <person name="Tang P."/>
            <person name="Chiu C.-H."/>
            <person name="Lee Y.-S."/>
            <person name="Embley T.M."/>
            <person name="Coombs G.H."/>
            <person name="Mottram J.C."/>
            <person name="Tachezy J."/>
            <person name="Fraser-Liggett C.M."/>
            <person name="Johnson P.J."/>
        </authorList>
    </citation>
    <scope>NUCLEOTIDE SEQUENCE [LARGE SCALE GENOMIC DNA]</scope>
    <source>
        <strain evidence="1">G3</strain>
    </source>
</reference>
<dbReference type="Proteomes" id="UP000001542">
    <property type="component" value="Unassembled WGS sequence"/>
</dbReference>
<dbReference type="RefSeq" id="XP_001316205.1">
    <property type="nucleotide sequence ID" value="XM_001316170.1"/>
</dbReference>
<proteinExistence type="predicted"/>
<dbReference type="VEuPathDB" id="TrichDB:TVAG_195750"/>
<protein>
    <submittedName>
        <fullName evidence="1">Uncharacterized protein</fullName>
    </submittedName>
</protein>
<gene>
    <name evidence="1" type="ORF">TVAG_195750</name>
</gene>
<reference evidence="1" key="1">
    <citation type="submission" date="2006-10" db="EMBL/GenBank/DDBJ databases">
        <authorList>
            <person name="Amadeo P."/>
            <person name="Zhao Q."/>
            <person name="Wortman J."/>
            <person name="Fraser-Liggett C."/>
            <person name="Carlton J."/>
        </authorList>
    </citation>
    <scope>NUCLEOTIDE SEQUENCE</scope>
    <source>
        <strain evidence="1">G3</strain>
    </source>
</reference>
<name>A2ETL4_TRIV3</name>
<dbReference type="InParanoid" id="A2ETL4"/>
<dbReference type="VEuPathDB" id="TrichDB:TVAGG3_0403960"/>
<organism evidence="1 2">
    <name type="scientific">Trichomonas vaginalis (strain ATCC PRA-98 / G3)</name>
    <dbReference type="NCBI Taxonomy" id="412133"/>
    <lineage>
        <taxon>Eukaryota</taxon>
        <taxon>Metamonada</taxon>
        <taxon>Parabasalia</taxon>
        <taxon>Trichomonadida</taxon>
        <taxon>Trichomonadidae</taxon>
        <taxon>Trichomonas</taxon>
    </lineage>
</organism>
<accession>A2ETL4</accession>
<dbReference type="EMBL" id="DS113488">
    <property type="protein sequence ID" value="EAY03982.1"/>
    <property type="molecule type" value="Genomic_DNA"/>
</dbReference>
<evidence type="ECO:0000313" key="1">
    <source>
        <dbReference type="EMBL" id="EAY03982.1"/>
    </source>
</evidence>
<dbReference type="AlphaFoldDB" id="A2ETL4"/>
<keyword evidence="2" id="KW-1185">Reference proteome</keyword>
<evidence type="ECO:0000313" key="2">
    <source>
        <dbReference type="Proteomes" id="UP000001542"/>
    </source>
</evidence>
<dbReference type="KEGG" id="tva:4761831"/>
<sequence length="606" mass="68684">MAPGFSTEPKTLDTTFSSNDVINLALSVEDETKGAFYYSLDGNSEQLIENYTANDQKKATASFRFRLQENGIRYSSKGHLLEVFARDEFGLESKRLKFPIEVLSKPDLKRVDLPDMADPFKPVEFEITYDDFDAGKTLYIYIKYDGKIEKEQFPSNGKQGQKQTISHKFSEPGNYTVTFMLSSQEQSPETGHENSKSGEISDKHILLTNAPKVSCALTDAKVNYFGSGETFEIMFTVHDDKKGAIEYYIDSQKVFTDDNNVQKDYTVPNGQEFIVVTTNITIPSHLVYDDNSIHNLTISAIDNFNLVSQPPCSIFFKVRSMPKATGIELNTSKIYSDSEYPDIKITSSYYNDDENKPLSFYIKENINGPEKLLGTIQKPTKGTGSTTFVHEIQTKSYMNLPLIFWIEDDENPAEDFRNGESNNITKYINVTSVPKFSCDCFEERYFGKKDVIKLSGLLQDDTAGEIKFSIVGNDQRHYLDMSIPYNATHTKGKTPMDFSPNISIPDGLQLNEEYTLIFYPVDEFGVENPKPIPCPFRYKSKPILKDLRLSTDKPVDNDEKVNISGNLIDYDNGKTIYIYQQIGLQEPVKLGSIESDGTENKHQKQL</sequence>